<reference evidence="2" key="1">
    <citation type="submission" date="2022-01" db="EMBL/GenBank/DDBJ databases">
        <title>Comparative genomics reveals a dynamic genome evolution in the ectomycorrhizal milk-cap (Lactarius) mushrooms.</title>
        <authorList>
            <consortium name="DOE Joint Genome Institute"/>
            <person name="Lebreton A."/>
            <person name="Tang N."/>
            <person name="Kuo A."/>
            <person name="LaButti K."/>
            <person name="Drula E."/>
            <person name="Barry K."/>
            <person name="Clum A."/>
            <person name="Lipzen A."/>
            <person name="Mousain D."/>
            <person name="Ng V."/>
            <person name="Wang R."/>
            <person name="Wang X."/>
            <person name="Dai Y."/>
            <person name="Henrissat B."/>
            <person name="Grigoriev I.V."/>
            <person name="Guerin-Laguette A."/>
            <person name="Yu F."/>
            <person name="Martin F.M."/>
        </authorList>
    </citation>
    <scope>NUCLEOTIDE SEQUENCE</scope>
    <source>
        <strain evidence="2">QP</strain>
    </source>
</reference>
<dbReference type="Proteomes" id="UP001201163">
    <property type="component" value="Unassembled WGS sequence"/>
</dbReference>
<protein>
    <submittedName>
        <fullName evidence="2">Uncharacterized protein</fullName>
    </submittedName>
</protein>
<accession>A0AAD4QCA1</accession>
<proteinExistence type="predicted"/>
<dbReference type="Pfam" id="PF07173">
    <property type="entry name" value="GRDP-like"/>
    <property type="match status" value="1"/>
</dbReference>
<feature type="region of interest" description="Disordered" evidence="1">
    <location>
        <begin position="1"/>
        <end position="33"/>
    </location>
</feature>
<comment type="caution">
    <text evidence="2">The sequence shown here is derived from an EMBL/GenBank/DDBJ whole genome shotgun (WGS) entry which is preliminary data.</text>
</comment>
<evidence type="ECO:0000256" key="1">
    <source>
        <dbReference type="SAM" id="MobiDB-lite"/>
    </source>
</evidence>
<dbReference type="EMBL" id="JAKELL010000041">
    <property type="protein sequence ID" value="KAH8988621.1"/>
    <property type="molecule type" value="Genomic_DNA"/>
</dbReference>
<keyword evidence="3" id="KW-1185">Reference proteome</keyword>
<evidence type="ECO:0000313" key="3">
    <source>
        <dbReference type="Proteomes" id="UP001201163"/>
    </source>
</evidence>
<dbReference type="PANTHER" id="PTHR34365:SF7">
    <property type="entry name" value="GLYCINE-RICH DOMAIN-CONTAINING PROTEIN 1"/>
    <property type="match status" value="1"/>
</dbReference>
<organism evidence="2 3">
    <name type="scientific">Lactarius akahatsu</name>
    <dbReference type="NCBI Taxonomy" id="416441"/>
    <lineage>
        <taxon>Eukaryota</taxon>
        <taxon>Fungi</taxon>
        <taxon>Dikarya</taxon>
        <taxon>Basidiomycota</taxon>
        <taxon>Agaricomycotina</taxon>
        <taxon>Agaricomycetes</taxon>
        <taxon>Russulales</taxon>
        <taxon>Russulaceae</taxon>
        <taxon>Lactarius</taxon>
    </lineage>
</organism>
<dbReference type="InterPro" id="IPR009836">
    <property type="entry name" value="GRDP-like"/>
</dbReference>
<gene>
    <name evidence="2" type="ORF">EDB92DRAFT_1800304</name>
</gene>
<dbReference type="AlphaFoldDB" id="A0AAD4QCA1"/>
<feature type="compositionally biased region" description="Basic and acidic residues" evidence="1">
    <location>
        <begin position="557"/>
        <end position="576"/>
    </location>
</feature>
<feature type="region of interest" description="Disordered" evidence="1">
    <location>
        <begin position="549"/>
        <end position="576"/>
    </location>
</feature>
<sequence length="678" mass="76151">MSDTELPPYSEVHEPSPLYSPSQPLASSSSGSRDKPLTFRIGLHELQDSLVKIKHLKLHLCFLGALHDLRKRVQSEAPATWPPLIRELDGERRWLWFVNLAVERSVPCIFLHLQHRNTFAKFVRNDMPPLDVWMVLHAYLLSPQSFAEDCVRIGSLKPLAILTVAIPDFFFDALDTIHDMVKWKPHSSSRLNWVTKTGLSFDPFECAAVLSDQELLCPKCKAAVKIPYVTTEEMGYAQQKFSRACPFCTFEITKETLAVAKLTTDLTAHLLHRPQTGSTNMQLYLPGSLRNELGEDTARAVDIKQNLLNLKPIDQFNSRKWQENQGASVAMAESLGWKLSEIKKSLPKLEKPKIISKVLGAYVDQRPFSVDLIGAVLRQGSFVKKIYDLGWTSTSYFEKHEDAAVLHHAIVRYHAFLDLMASSQRMLVVPTLDIDLVWHSHQLSGPRYHKDCKTNVGRYVDHDDKIEQFHLSDAFDATCRAWEKRYGIPYTQCGCPLPGNTIGQKLARLVPLSGSKHYPLARLAPPADQPEILAASHPSDHNTVAVLGLPKNSAAKAQRDSKALRRREREVSRVRQGEISQEEFERNAGHSAPFLVPVPLTSATVLPIIPLGQVISADVALGSFAGCAAVCLRCFHFTFSVNMKLPDSLVRTRAQPVLPGPLISTMEEWWTRGPYETK</sequence>
<feature type="compositionally biased region" description="Low complexity" evidence="1">
    <location>
        <begin position="15"/>
        <end position="31"/>
    </location>
</feature>
<dbReference type="PANTHER" id="PTHR34365">
    <property type="entry name" value="ENOLASE (DUF1399)"/>
    <property type="match status" value="1"/>
</dbReference>
<evidence type="ECO:0000313" key="2">
    <source>
        <dbReference type="EMBL" id="KAH8988621.1"/>
    </source>
</evidence>
<name>A0AAD4QCA1_9AGAM</name>